<gene>
    <name evidence="3" type="ORF">ACFQ1O_10140</name>
</gene>
<feature type="domain" description="DUF6089" evidence="2">
    <location>
        <begin position="4"/>
        <end position="232"/>
    </location>
</feature>
<dbReference type="RefSeq" id="WP_377715911.1">
    <property type="nucleotide sequence ID" value="NZ_JBHTJM010000009.1"/>
</dbReference>
<dbReference type="Proteomes" id="UP001596997">
    <property type="component" value="Unassembled WGS sequence"/>
</dbReference>
<feature type="signal peptide" evidence="1">
    <location>
        <begin position="1"/>
        <end position="19"/>
    </location>
</feature>
<keyword evidence="4" id="KW-1185">Reference proteome</keyword>
<dbReference type="InterPro" id="IPR045743">
    <property type="entry name" value="DUF6089"/>
</dbReference>
<evidence type="ECO:0000256" key="1">
    <source>
        <dbReference type="SAM" id="SignalP"/>
    </source>
</evidence>
<dbReference type="SUPFAM" id="SSF56925">
    <property type="entry name" value="OMPA-like"/>
    <property type="match status" value="1"/>
</dbReference>
<evidence type="ECO:0000259" key="2">
    <source>
        <dbReference type="Pfam" id="PF19573"/>
    </source>
</evidence>
<protein>
    <submittedName>
        <fullName evidence="3">DUF6089 family protein</fullName>
    </submittedName>
</protein>
<sequence length="235" mass="26757">MKNLIIVTALLLSSHLLVAQKHEIGLFLGGSNTIADVGPTFPVNPNDFAIGAIYKWNKSPRYSFRASLKYANIHGEDENSSEDYKKERDYSFKNAIREVSAGIEYNFWTFDLNDRPYFLSNITPYAYSGLSFFHYDALFLNGGKEMQKYNSHSTFAIPAIVGIKATISRKFIIGFEVGARYTFTDDLDGSNPVRDKKEYESLKFGNTKNNDWYVFTGFTLTYTFGEKPCHCPDDK</sequence>
<dbReference type="InterPro" id="IPR011250">
    <property type="entry name" value="OMP/PagP_B-barrel"/>
</dbReference>
<reference evidence="4" key="1">
    <citation type="journal article" date="2019" name="Int. J. Syst. Evol. Microbiol.">
        <title>The Global Catalogue of Microorganisms (GCM) 10K type strain sequencing project: providing services to taxonomists for standard genome sequencing and annotation.</title>
        <authorList>
            <consortium name="The Broad Institute Genomics Platform"/>
            <consortium name="The Broad Institute Genome Sequencing Center for Infectious Disease"/>
            <person name="Wu L."/>
            <person name="Ma J."/>
        </authorList>
    </citation>
    <scope>NUCLEOTIDE SEQUENCE [LARGE SCALE GENOMIC DNA]</scope>
    <source>
        <strain evidence="4">CCUG 62114</strain>
    </source>
</reference>
<comment type="caution">
    <text evidence="3">The sequence shown here is derived from an EMBL/GenBank/DDBJ whole genome shotgun (WGS) entry which is preliminary data.</text>
</comment>
<keyword evidence="1" id="KW-0732">Signal</keyword>
<organism evidence="3 4">
    <name type="scientific">Pseudofulvibacter geojedonensis</name>
    <dbReference type="NCBI Taxonomy" id="1123758"/>
    <lineage>
        <taxon>Bacteria</taxon>
        <taxon>Pseudomonadati</taxon>
        <taxon>Bacteroidota</taxon>
        <taxon>Flavobacteriia</taxon>
        <taxon>Flavobacteriales</taxon>
        <taxon>Flavobacteriaceae</taxon>
        <taxon>Pseudofulvibacter</taxon>
    </lineage>
</organism>
<dbReference type="EMBL" id="JBHTJM010000009">
    <property type="protein sequence ID" value="MFD0964362.1"/>
    <property type="molecule type" value="Genomic_DNA"/>
</dbReference>
<evidence type="ECO:0000313" key="4">
    <source>
        <dbReference type="Proteomes" id="UP001596997"/>
    </source>
</evidence>
<evidence type="ECO:0000313" key="3">
    <source>
        <dbReference type="EMBL" id="MFD0964362.1"/>
    </source>
</evidence>
<accession>A0ABW3I422</accession>
<proteinExistence type="predicted"/>
<feature type="chain" id="PRO_5046204099" evidence="1">
    <location>
        <begin position="20"/>
        <end position="235"/>
    </location>
</feature>
<dbReference type="Pfam" id="PF19573">
    <property type="entry name" value="DUF6089"/>
    <property type="match status" value="1"/>
</dbReference>
<name>A0ABW3I422_9FLAO</name>